<dbReference type="InterPro" id="IPR000524">
    <property type="entry name" value="Tscrpt_reg_HTH_GntR"/>
</dbReference>
<dbReference type="AlphaFoldDB" id="A0AA92HA50"/>
<dbReference type="Gene3D" id="1.20.120.530">
    <property type="entry name" value="GntR ligand-binding domain-like"/>
    <property type="match status" value="1"/>
</dbReference>
<dbReference type="PRINTS" id="PR00035">
    <property type="entry name" value="HTHGNTR"/>
</dbReference>
<dbReference type="SMART" id="SM00345">
    <property type="entry name" value="HTH_GNTR"/>
    <property type="match status" value="1"/>
</dbReference>
<organism evidence="5 6">
    <name type="scientific">Rhizobium rhizogenes</name>
    <name type="common">Agrobacterium rhizogenes</name>
    <dbReference type="NCBI Taxonomy" id="359"/>
    <lineage>
        <taxon>Bacteria</taxon>
        <taxon>Pseudomonadati</taxon>
        <taxon>Pseudomonadota</taxon>
        <taxon>Alphaproteobacteria</taxon>
        <taxon>Hyphomicrobiales</taxon>
        <taxon>Rhizobiaceae</taxon>
        <taxon>Rhizobium/Agrobacterium group</taxon>
        <taxon>Rhizobium</taxon>
    </lineage>
</organism>
<keyword evidence="1" id="KW-0805">Transcription regulation</keyword>
<gene>
    <name evidence="5" type="ORF">DC430_10185</name>
</gene>
<evidence type="ECO:0000256" key="1">
    <source>
        <dbReference type="ARBA" id="ARBA00023015"/>
    </source>
</evidence>
<dbReference type="InterPro" id="IPR036388">
    <property type="entry name" value="WH-like_DNA-bd_sf"/>
</dbReference>
<protein>
    <submittedName>
        <fullName evidence="5">FadR family transcriptional regulator</fullName>
    </submittedName>
</protein>
<dbReference type="GO" id="GO:0003677">
    <property type="term" value="F:DNA binding"/>
    <property type="evidence" value="ECO:0007669"/>
    <property type="project" value="UniProtKB-KW"/>
</dbReference>
<dbReference type="SUPFAM" id="SSF46785">
    <property type="entry name" value="Winged helix' DNA-binding domain"/>
    <property type="match status" value="1"/>
</dbReference>
<sequence>MELLVRPRRSAHLIETAILKAEAGSAGGSAVAATVRALASMIAEGHWSQGSALPPQRELARLLDISRATLREAISVLLTTGKIKAQDNGRGFVIADGSDERNGAWPKAAPYSLREVYQLRHVVESYAAQLAAMSRTEHDLAALINTLAAFRRAAQDADLSGYVEADTEFHRQILAISGNRLLVDMHRTFAGVMQESQRMPVLHPGDLWPAVKEHELILEAIERGDPDGAHYYMRKHISMGGSRSGLSATELP</sequence>
<dbReference type="InterPro" id="IPR011711">
    <property type="entry name" value="GntR_C"/>
</dbReference>
<accession>A0AA92HA50</accession>
<dbReference type="Pfam" id="PF07729">
    <property type="entry name" value="FCD"/>
    <property type="match status" value="1"/>
</dbReference>
<dbReference type="PANTHER" id="PTHR43537:SF51">
    <property type="entry name" value="HTH-TYPE TRANSCRIPTIONAL REGULATOR LGOR-RELATED"/>
    <property type="match status" value="1"/>
</dbReference>
<evidence type="ECO:0000259" key="4">
    <source>
        <dbReference type="PROSITE" id="PS50949"/>
    </source>
</evidence>
<dbReference type="SMART" id="SM00895">
    <property type="entry name" value="FCD"/>
    <property type="match status" value="1"/>
</dbReference>
<comment type="caution">
    <text evidence="5">The sequence shown here is derived from an EMBL/GenBank/DDBJ whole genome shotgun (WGS) entry which is preliminary data.</text>
</comment>
<feature type="domain" description="HTH gntR-type" evidence="4">
    <location>
        <begin position="28"/>
        <end position="97"/>
    </location>
</feature>
<dbReference type="InterPro" id="IPR036390">
    <property type="entry name" value="WH_DNA-bd_sf"/>
</dbReference>
<dbReference type="InterPro" id="IPR008920">
    <property type="entry name" value="TF_FadR/GntR_C"/>
</dbReference>
<dbReference type="GO" id="GO:0003700">
    <property type="term" value="F:DNA-binding transcription factor activity"/>
    <property type="evidence" value="ECO:0007669"/>
    <property type="project" value="InterPro"/>
</dbReference>
<keyword evidence="3" id="KW-0804">Transcription</keyword>
<dbReference type="SUPFAM" id="SSF48008">
    <property type="entry name" value="GntR ligand-binding domain-like"/>
    <property type="match status" value="1"/>
</dbReference>
<dbReference type="PROSITE" id="PS50949">
    <property type="entry name" value="HTH_GNTR"/>
    <property type="match status" value="1"/>
</dbReference>
<evidence type="ECO:0000313" key="5">
    <source>
        <dbReference type="EMBL" id="PVE55531.1"/>
    </source>
</evidence>
<evidence type="ECO:0000256" key="3">
    <source>
        <dbReference type="ARBA" id="ARBA00023163"/>
    </source>
</evidence>
<keyword evidence="2" id="KW-0238">DNA-binding</keyword>
<evidence type="ECO:0000256" key="2">
    <source>
        <dbReference type="ARBA" id="ARBA00023125"/>
    </source>
</evidence>
<dbReference type="PANTHER" id="PTHR43537">
    <property type="entry name" value="TRANSCRIPTIONAL REGULATOR, GNTR FAMILY"/>
    <property type="match status" value="1"/>
</dbReference>
<dbReference type="Pfam" id="PF00392">
    <property type="entry name" value="GntR"/>
    <property type="match status" value="1"/>
</dbReference>
<proteinExistence type="predicted"/>
<reference evidence="5 6" key="1">
    <citation type="submission" date="2018-04" db="EMBL/GenBank/DDBJ databases">
        <authorList>
            <person name="Hagen T."/>
        </authorList>
    </citation>
    <scope>NUCLEOTIDE SEQUENCE [LARGE SCALE GENOMIC DNA]</scope>
    <source>
        <strain evidence="5 6">TPD7009</strain>
    </source>
</reference>
<name>A0AA92HA50_RHIRH</name>
<evidence type="ECO:0000313" key="6">
    <source>
        <dbReference type="Proteomes" id="UP000244335"/>
    </source>
</evidence>
<dbReference type="Gene3D" id="1.10.10.10">
    <property type="entry name" value="Winged helix-like DNA-binding domain superfamily/Winged helix DNA-binding domain"/>
    <property type="match status" value="1"/>
</dbReference>
<dbReference type="EMBL" id="QDFR01000002">
    <property type="protein sequence ID" value="PVE55531.1"/>
    <property type="molecule type" value="Genomic_DNA"/>
</dbReference>
<dbReference type="Proteomes" id="UP000244335">
    <property type="component" value="Unassembled WGS sequence"/>
</dbReference>